<dbReference type="OrthoDB" id="5438043at2"/>
<sequence length="265" mass="28418">MLLTIRHDIRYRYAAPVTYSIQQFRVTPASGAAQLVRHWHVEAPGKLDTARDAYGNVLHTLVLTKPHSEMHVSVAGEVETEALADGRLYDEAGPIPLEHFTCATPLTSPDAAVRELAHRVPSLDTSASLVALAQRIADSVKYRHEPAYAAGTAAQALASGFGDARDLAHLMLACCRVRGVPARCVSGYVDAGPSAAPAMHAWVDVWVEHGWVSVDATQAAFAGERHCRLAVARDHEAAAPVRGARVGGKEETLAVHIDIEAHPDP</sequence>
<dbReference type="InterPro" id="IPR038765">
    <property type="entry name" value="Papain-like_cys_pep_sf"/>
</dbReference>
<evidence type="ECO:0000259" key="1">
    <source>
        <dbReference type="SMART" id="SM00460"/>
    </source>
</evidence>
<dbReference type="SUPFAM" id="SSF54001">
    <property type="entry name" value="Cysteine proteinases"/>
    <property type="match status" value="1"/>
</dbReference>
<dbReference type="EMBL" id="FCOE02000008">
    <property type="protein sequence ID" value="SAK64689.1"/>
    <property type="molecule type" value="Genomic_DNA"/>
</dbReference>
<name>A0A158B3W3_9BURK</name>
<evidence type="ECO:0000313" key="2">
    <source>
        <dbReference type="EMBL" id="SAK64689.1"/>
    </source>
</evidence>
<dbReference type="Proteomes" id="UP000054911">
    <property type="component" value="Unassembled WGS sequence"/>
</dbReference>
<dbReference type="RefSeq" id="WP_061175485.1">
    <property type="nucleotide sequence ID" value="NZ_FCOE02000008.1"/>
</dbReference>
<gene>
    <name evidence="2" type="ORF">AWB80_03035</name>
</gene>
<accession>A0A158B3W3</accession>
<dbReference type="AlphaFoldDB" id="A0A158B3W3"/>
<evidence type="ECO:0000313" key="3">
    <source>
        <dbReference type="Proteomes" id="UP000054911"/>
    </source>
</evidence>
<dbReference type="Pfam" id="PF01841">
    <property type="entry name" value="Transglut_core"/>
    <property type="match status" value="1"/>
</dbReference>
<proteinExistence type="predicted"/>
<dbReference type="Gene3D" id="3.10.620.30">
    <property type="match status" value="1"/>
</dbReference>
<dbReference type="InterPro" id="IPR002931">
    <property type="entry name" value="Transglutaminase-like"/>
</dbReference>
<organism evidence="2 3">
    <name type="scientific">Caballeronia pedi</name>
    <dbReference type="NCBI Taxonomy" id="1777141"/>
    <lineage>
        <taxon>Bacteria</taxon>
        <taxon>Pseudomonadati</taxon>
        <taxon>Pseudomonadota</taxon>
        <taxon>Betaproteobacteria</taxon>
        <taxon>Burkholderiales</taxon>
        <taxon>Burkholderiaceae</taxon>
        <taxon>Caballeronia</taxon>
    </lineage>
</organism>
<dbReference type="SMART" id="SM00460">
    <property type="entry name" value="TGc"/>
    <property type="match status" value="1"/>
</dbReference>
<dbReference type="PANTHER" id="PTHR33490">
    <property type="entry name" value="BLR5614 PROTEIN-RELATED"/>
    <property type="match status" value="1"/>
</dbReference>
<keyword evidence="3" id="KW-1185">Reference proteome</keyword>
<dbReference type="InterPro" id="IPR013589">
    <property type="entry name" value="Bac_transglu_N"/>
</dbReference>
<reference evidence="2" key="1">
    <citation type="submission" date="2016-01" db="EMBL/GenBank/DDBJ databases">
        <authorList>
            <person name="Peeters C."/>
        </authorList>
    </citation>
    <scope>NUCLEOTIDE SEQUENCE [LARGE SCALE GENOMIC DNA]</scope>
    <source>
        <strain evidence="2">LMG 29323</strain>
    </source>
</reference>
<comment type="caution">
    <text evidence="2">The sequence shown here is derived from an EMBL/GenBank/DDBJ whole genome shotgun (WGS) entry which is preliminary data.</text>
</comment>
<protein>
    <submittedName>
        <fullName evidence="2">Transglutaminase domain-containing protein</fullName>
    </submittedName>
</protein>
<feature type="domain" description="Transglutaminase-like" evidence="1">
    <location>
        <begin position="156"/>
        <end position="218"/>
    </location>
</feature>
<dbReference type="Pfam" id="PF08379">
    <property type="entry name" value="Bact_transglu_N"/>
    <property type="match status" value="1"/>
</dbReference>
<dbReference type="PANTHER" id="PTHR33490:SF6">
    <property type="entry name" value="SLL1049 PROTEIN"/>
    <property type="match status" value="1"/>
</dbReference>
<dbReference type="STRING" id="1777141.AWB80_03035"/>